<sequence>MSAKRQLLSQAKQWRRAASKNRAVNPSSCLRCSLATAHPPNAPRPVPFASRRLYTTSAASQDPRAELLEILPQLNAHLFETIDNPRLALVLQNLRQQAGQEAVRVAILGLESGQGGSAGSVAKKLLRVLIADPLVDEQEWERQLDSHDPIAPLIVRIQPHYAGETQVEFSQATQTPELVISSPAFNGLNLELLLASSTAADLFQHDKPATAEAILSPQLAVSVGEHHVAPISAPVHKTLLVGSGLPGAVSLSSIPREDQGFIQKATDFEGLSDKIKGDGYQVIDVARAEKAVSLFRRGPQHGIEYERQWYASGMPTLVKWLKEGLATTEEATKPIVRQTLASHLQYTKAEIEGQELLMFLGGRSGGIVSPEAAEMKGAVAQWAQSAHTELQEELDRAFTGRRWRKLGWWKLFWRVDDVAMLTNEMLSSRFLPTAEQDLVYLTGRIAGAHSSQPSYTQPASSKDTDKELVTTKLGSGEVAEITPALPKWPGHIAFTRRYLQNETIPALQALAQKLVMQSLGTSSVATSLAALLYVSSFASSLYEAGAVAALGIVYGLGRMQKKWETARGFWEGEVREEGRKAVRGAEGSVGEVLDGTKSSAEDARQAATLEKARKLVEQAEDALGRLK</sequence>
<organism evidence="2 3">
    <name type="scientific">Emericellopsis atlantica</name>
    <dbReference type="NCBI Taxonomy" id="2614577"/>
    <lineage>
        <taxon>Eukaryota</taxon>
        <taxon>Fungi</taxon>
        <taxon>Dikarya</taxon>
        <taxon>Ascomycota</taxon>
        <taxon>Pezizomycotina</taxon>
        <taxon>Sordariomycetes</taxon>
        <taxon>Hypocreomycetidae</taxon>
        <taxon>Hypocreales</taxon>
        <taxon>Bionectriaceae</taxon>
        <taxon>Emericellopsis</taxon>
    </lineage>
</organism>
<name>A0A9P8CM33_9HYPO</name>
<evidence type="ECO:0000313" key="3">
    <source>
        <dbReference type="Proteomes" id="UP000887229"/>
    </source>
</evidence>
<evidence type="ECO:0000313" key="2">
    <source>
        <dbReference type="EMBL" id="KAG9252284.1"/>
    </source>
</evidence>
<reference evidence="2" key="1">
    <citation type="journal article" date="2021" name="IMA Fungus">
        <title>Genomic characterization of three marine fungi, including Emericellopsis atlantica sp. nov. with signatures of a generalist lifestyle and marine biomass degradation.</title>
        <authorList>
            <person name="Hagestad O.C."/>
            <person name="Hou L."/>
            <person name="Andersen J.H."/>
            <person name="Hansen E.H."/>
            <person name="Altermark B."/>
            <person name="Li C."/>
            <person name="Kuhnert E."/>
            <person name="Cox R.J."/>
            <person name="Crous P.W."/>
            <person name="Spatafora J.W."/>
            <person name="Lail K."/>
            <person name="Amirebrahimi M."/>
            <person name="Lipzen A."/>
            <person name="Pangilinan J."/>
            <person name="Andreopoulos W."/>
            <person name="Hayes R.D."/>
            <person name="Ng V."/>
            <person name="Grigoriev I.V."/>
            <person name="Jackson S.A."/>
            <person name="Sutton T.D.S."/>
            <person name="Dobson A.D.W."/>
            <person name="Rama T."/>
        </authorList>
    </citation>
    <scope>NUCLEOTIDE SEQUENCE</scope>
    <source>
        <strain evidence="2">TS7</strain>
    </source>
</reference>
<dbReference type="PANTHER" id="PTHR38644:SF1">
    <property type="entry name" value="EXPRESSED PROTEIN"/>
    <property type="match status" value="1"/>
</dbReference>
<dbReference type="AlphaFoldDB" id="A0A9P8CM33"/>
<dbReference type="PANTHER" id="PTHR38644">
    <property type="entry name" value="EXPRESSED PROTEIN"/>
    <property type="match status" value="1"/>
</dbReference>
<evidence type="ECO:0000259" key="1">
    <source>
        <dbReference type="Pfam" id="PF23868"/>
    </source>
</evidence>
<accession>A0A9P8CM33</accession>
<dbReference type="Pfam" id="PF23867">
    <property type="entry name" value="Mmc1_N"/>
    <property type="match status" value="1"/>
</dbReference>
<proteinExistence type="predicted"/>
<dbReference type="EMBL" id="MU251263">
    <property type="protein sequence ID" value="KAG9252284.1"/>
    <property type="molecule type" value="Genomic_DNA"/>
</dbReference>
<dbReference type="RefSeq" id="XP_046116208.1">
    <property type="nucleotide sequence ID" value="XM_046258392.1"/>
</dbReference>
<gene>
    <name evidence="2" type="ORF">F5Z01DRAFT_240338</name>
</gene>
<protein>
    <recommendedName>
        <fullName evidence="1">Mmc1 C-terminal domain-containing protein</fullName>
    </recommendedName>
</protein>
<dbReference type="GeneID" id="70289295"/>
<feature type="domain" description="Mmc1 C-terminal" evidence="1">
    <location>
        <begin position="377"/>
        <end position="579"/>
    </location>
</feature>
<dbReference type="Proteomes" id="UP000887229">
    <property type="component" value="Unassembled WGS sequence"/>
</dbReference>
<dbReference type="OrthoDB" id="5319015at2759"/>
<keyword evidence="3" id="KW-1185">Reference proteome</keyword>
<comment type="caution">
    <text evidence="2">The sequence shown here is derived from an EMBL/GenBank/DDBJ whole genome shotgun (WGS) entry which is preliminary data.</text>
</comment>
<dbReference type="InterPro" id="IPR056196">
    <property type="entry name" value="Mmc1_C"/>
</dbReference>
<dbReference type="Pfam" id="PF23868">
    <property type="entry name" value="Mmc1_C"/>
    <property type="match status" value="1"/>
</dbReference>